<dbReference type="AlphaFoldDB" id="A0A8J6D350"/>
<comment type="caution">
    <text evidence="1">The sequence shown here is derived from an EMBL/GenBank/DDBJ whole genome shotgun (WGS) entry which is preliminary data.</text>
</comment>
<reference evidence="1 2" key="1">
    <citation type="journal article" date="2021" name="bioRxiv">
        <title>The Gossypium anomalum genome as a resource for cotton improvement and evolutionary analysis of hybrid incompatibility.</title>
        <authorList>
            <person name="Grover C.E."/>
            <person name="Yuan D."/>
            <person name="Arick M.A."/>
            <person name="Miller E.R."/>
            <person name="Hu G."/>
            <person name="Peterson D.G."/>
            <person name="Wendel J.F."/>
            <person name="Udall J.A."/>
        </authorList>
    </citation>
    <scope>NUCLEOTIDE SEQUENCE [LARGE SCALE GENOMIC DNA]</scope>
    <source>
        <strain evidence="1">JFW-Udall</strain>
        <tissue evidence="1">Leaf</tissue>
    </source>
</reference>
<evidence type="ECO:0000313" key="2">
    <source>
        <dbReference type="Proteomes" id="UP000701853"/>
    </source>
</evidence>
<accession>A0A8J6D350</accession>
<evidence type="ECO:0000313" key="1">
    <source>
        <dbReference type="EMBL" id="KAG8493281.1"/>
    </source>
</evidence>
<gene>
    <name evidence="1" type="ORF">CXB51_010864</name>
</gene>
<proteinExistence type="predicted"/>
<keyword evidence="2" id="KW-1185">Reference proteome</keyword>
<organism evidence="1 2">
    <name type="scientific">Gossypium anomalum</name>
    <dbReference type="NCBI Taxonomy" id="47600"/>
    <lineage>
        <taxon>Eukaryota</taxon>
        <taxon>Viridiplantae</taxon>
        <taxon>Streptophyta</taxon>
        <taxon>Embryophyta</taxon>
        <taxon>Tracheophyta</taxon>
        <taxon>Spermatophyta</taxon>
        <taxon>Magnoliopsida</taxon>
        <taxon>eudicotyledons</taxon>
        <taxon>Gunneridae</taxon>
        <taxon>Pentapetalae</taxon>
        <taxon>rosids</taxon>
        <taxon>malvids</taxon>
        <taxon>Malvales</taxon>
        <taxon>Malvaceae</taxon>
        <taxon>Malvoideae</taxon>
        <taxon>Gossypium</taxon>
    </lineage>
</organism>
<dbReference type="Proteomes" id="UP000701853">
    <property type="component" value="Chromosome 5"/>
</dbReference>
<sequence length="91" mass="10246">MMGCGKCWANLYLYPFHNAPRAKDNRECTNRKEREEASLGAWIGGWDSKGLTNCKESLEACSGAWIGGWDTLRIQMAKRGEVLKPLILQTL</sequence>
<protein>
    <submittedName>
        <fullName evidence="1">Uncharacterized protein</fullName>
    </submittedName>
</protein>
<name>A0A8J6D350_9ROSI</name>
<dbReference type="EMBL" id="JAHUZN010000005">
    <property type="protein sequence ID" value="KAG8493281.1"/>
    <property type="molecule type" value="Genomic_DNA"/>
</dbReference>